<comment type="caution">
    <text evidence="1">The sequence shown here is derived from an EMBL/GenBank/DDBJ whole genome shotgun (WGS) entry which is preliminary data.</text>
</comment>
<reference evidence="1 2" key="1">
    <citation type="submission" date="2019-07" db="EMBL/GenBank/DDBJ databases">
        <title>The draft genome sequence of Aquimarina algiphila M91.</title>
        <authorList>
            <person name="Meng X."/>
        </authorList>
    </citation>
    <scope>NUCLEOTIDE SEQUENCE [LARGE SCALE GENOMIC DNA]</scope>
    <source>
        <strain evidence="1 2">M91</strain>
    </source>
</reference>
<name>A0A554VP49_9FLAO</name>
<keyword evidence="2" id="KW-1185">Reference proteome</keyword>
<proteinExistence type="predicted"/>
<dbReference type="OrthoDB" id="1441381at2"/>
<evidence type="ECO:0000313" key="2">
    <source>
        <dbReference type="Proteomes" id="UP000318833"/>
    </source>
</evidence>
<dbReference type="AlphaFoldDB" id="A0A554VP49"/>
<dbReference type="Proteomes" id="UP000318833">
    <property type="component" value="Unassembled WGS sequence"/>
</dbReference>
<dbReference type="GO" id="GO:0000160">
    <property type="term" value="P:phosphorelay signal transduction system"/>
    <property type="evidence" value="ECO:0007669"/>
    <property type="project" value="InterPro"/>
</dbReference>
<dbReference type="EMBL" id="VLNR01000008">
    <property type="protein sequence ID" value="TSE10180.1"/>
    <property type="molecule type" value="Genomic_DNA"/>
</dbReference>
<protein>
    <submittedName>
        <fullName evidence="1">Hpt domain-containing protein</fullName>
    </submittedName>
</protein>
<dbReference type="RefSeq" id="WP_109434041.1">
    <property type="nucleotide sequence ID" value="NZ_CANLFO010000006.1"/>
</dbReference>
<organism evidence="1 2">
    <name type="scientific">Aquimarina algiphila</name>
    <dbReference type="NCBI Taxonomy" id="2047982"/>
    <lineage>
        <taxon>Bacteria</taxon>
        <taxon>Pseudomonadati</taxon>
        <taxon>Bacteroidota</taxon>
        <taxon>Flavobacteriia</taxon>
        <taxon>Flavobacteriales</taxon>
        <taxon>Flavobacteriaceae</taxon>
        <taxon>Aquimarina</taxon>
    </lineage>
</organism>
<accession>A0A554VP49</accession>
<dbReference type="SUPFAM" id="SSF47226">
    <property type="entry name" value="Histidine-containing phosphotransfer domain, HPT domain"/>
    <property type="match status" value="1"/>
</dbReference>
<evidence type="ECO:0000313" key="1">
    <source>
        <dbReference type="EMBL" id="TSE10180.1"/>
    </source>
</evidence>
<dbReference type="InterPro" id="IPR036641">
    <property type="entry name" value="HPT_dom_sf"/>
</dbReference>
<dbReference type="Gene3D" id="1.20.120.160">
    <property type="entry name" value="HPT domain"/>
    <property type="match status" value="1"/>
</dbReference>
<sequence length="105" mass="12378">MEQPNLSEINKLSNGDKIFEEKIFNVIKKEFPLEKDQYFSNLEHKNLIKAAEDVHKLKHKISILGLEKSYEIATDYENNLKKGSYKLKEDFEKTLQVITEYINTL</sequence>
<gene>
    <name evidence="1" type="ORF">FOF46_05410</name>
</gene>